<evidence type="ECO:0000313" key="1">
    <source>
        <dbReference type="EMBL" id="GAH60367.1"/>
    </source>
</evidence>
<protein>
    <submittedName>
        <fullName evidence="1">Uncharacterized protein</fullName>
    </submittedName>
</protein>
<reference evidence="1" key="1">
    <citation type="journal article" date="2014" name="Front. Microbiol.">
        <title>High frequency of phylogenetically diverse reductive dehalogenase-homologous genes in deep subseafloor sedimentary metagenomes.</title>
        <authorList>
            <person name="Kawai M."/>
            <person name="Futagami T."/>
            <person name="Toyoda A."/>
            <person name="Takaki Y."/>
            <person name="Nishi S."/>
            <person name="Hori S."/>
            <person name="Arai W."/>
            <person name="Tsubouchi T."/>
            <person name="Morono Y."/>
            <person name="Uchiyama I."/>
            <person name="Ito T."/>
            <person name="Fujiyama A."/>
            <person name="Inagaki F."/>
            <person name="Takami H."/>
        </authorList>
    </citation>
    <scope>NUCLEOTIDE SEQUENCE</scope>
    <source>
        <strain evidence="1">Expedition CK06-06</strain>
    </source>
</reference>
<gene>
    <name evidence="1" type="ORF">S03H2_28969</name>
</gene>
<accession>X1GT61</accession>
<name>X1GT61_9ZZZZ</name>
<proteinExistence type="predicted"/>
<feature type="non-terminal residue" evidence="1">
    <location>
        <position position="1"/>
    </location>
</feature>
<comment type="caution">
    <text evidence="1">The sequence shown here is derived from an EMBL/GenBank/DDBJ whole genome shotgun (WGS) entry which is preliminary data.</text>
</comment>
<organism evidence="1">
    <name type="scientific">marine sediment metagenome</name>
    <dbReference type="NCBI Taxonomy" id="412755"/>
    <lineage>
        <taxon>unclassified sequences</taxon>
        <taxon>metagenomes</taxon>
        <taxon>ecological metagenomes</taxon>
    </lineage>
</organism>
<sequence length="41" mass="4916">EGYKLQFPGDIEVFSVFPPALDEIHRWLRDRARKEQEKAKD</sequence>
<dbReference type="EMBL" id="BARU01017465">
    <property type="protein sequence ID" value="GAH60367.1"/>
    <property type="molecule type" value="Genomic_DNA"/>
</dbReference>
<dbReference type="AlphaFoldDB" id="X1GT61"/>